<keyword evidence="1" id="KW-0175">Coiled coil</keyword>
<proteinExistence type="predicted"/>
<evidence type="ECO:0000313" key="4">
    <source>
        <dbReference type="Proteomes" id="UP000325081"/>
    </source>
</evidence>
<feature type="coiled-coil region" evidence="1">
    <location>
        <begin position="395"/>
        <end position="513"/>
    </location>
</feature>
<dbReference type="AlphaFoldDB" id="A0A5A7R049"/>
<dbReference type="Proteomes" id="UP000325081">
    <property type="component" value="Unassembled WGS sequence"/>
</dbReference>
<evidence type="ECO:0000313" key="3">
    <source>
        <dbReference type="EMBL" id="GER50097.1"/>
    </source>
</evidence>
<evidence type="ECO:0000256" key="2">
    <source>
        <dbReference type="SAM" id="MobiDB-lite"/>
    </source>
</evidence>
<feature type="compositionally biased region" description="Polar residues" evidence="2">
    <location>
        <begin position="225"/>
        <end position="236"/>
    </location>
</feature>
<accession>A0A5A7R049</accession>
<feature type="compositionally biased region" description="Polar residues" evidence="2">
    <location>
        <begin position="528"/>
        <end position="551"/>
    </location>
</feature>
<evidence type="ECO:0008006" key="5">
    <source>
        <dbReference type="Google" id="ProtNLM"/>
    </source>
</evidence>
<feature type="region of interest" description="Disordered" evidence="2">
    <location>
        <begin position="517"/>
        <end position="553"/>
    </location>
</feature>
<feature type="coiled-coil region" evidence="1">
    <location>
        <begin position="588"/>
        <end position="643"/>
    </location>
</feature>
<dbReference type="GO" id="GO:0040008">
    <property type="term" value="P:regulation of growth"/>
    <property type="evidence" value="ECO:0007669"/>
    <property type="project" value="InterPro"/>
</dbReference>
<name>A0A5A7R049_STRAF</name>
<feature type="compositionally biased region" description="Basic and acidic residues" evidence="2">
    <location>
        <begin position="11"/>
        <end position="33"/>
    </location>
</feature>
<dbReference type="EMBL" id="BKCP01009070">
    <property type="protein sequence ID" value="GER50097.1"/>
    <property type="molecule type" value="Genomic_DNA"/>
</dbReference>
<feature type="compositionally biased region" description="Polar residues" evidence="2">
    <location>
        <begin position="243"/>
        <end position="254"/>
    </location>
</feature>
<feature type="compositionally biased region" description="Low complexity" evidence="2">
    <location>
        <begin position="307"/>
        <end position="321"/>
    </location>
</feature>
<comment type="caution">
    <text evidence="3">The sequence shown here is derived from an EMBL/GenBank/DDBJ whole genome shotgun (WGS) entry which is preliminary data.</text>
</comment>
<organism evidence="3 4">
    <name type="scientific">Striga asiatica</name>
    <name type="common">Asiatic witchweed</name>
    <name type="synonym">Buchnera asiatica</name>
    <dbReference type="NCBI Taxonomy" id="4170"/>
    <lineage>
        <taxon>Eukaryota</taxon>
        <taxon>Viridiplantae</taxon>
        <taxon>Streptophyta</taxon>
        <taxon>Embryophyta</taxon>
        <taxon>Tracheophyta</taxon>
        <taxon>Spermatophyta</taxon>
        <taxon>Magnoliopsida</taxon>
        <taxon>eudicotyledons</taxon>
        <taxon>Gunneridae</taxon>
        <taxon>Pentapetalae</taxon>
        <taxon>asterids</taxon>
        <taxon>lamiids</taxon>
        <taxon>Lamiales</taxon>
        <taxon>Orobanchaceae</taxon>
        <taxon>Buchnereae</taxon>
        <taxon>Striga</taxon>
    </lineage>
</organism>
<feature type="region of interest" description="Disordered" evidence="2">
    <location>
        <begin position="296"/>
        <end position="321"/>
    </location>
</feature>
<sequence length="728" mass="80217">MASAQVLKKKEHLEAGKRKLEEFRRKKAAEKAKKNTSASQPPPNSDFPHEKPSANVLVHLTEHNAAGTSDAPAEDRVGLPAVVQDVAPKEADTSIKSDFGPSVDTNASKTSLSVMNNEISHFTYHGLDNYLSNNNVDRVNDLLPGKSDSISIFPSDVLPKNYFVSTLLPDKLENRGYEANNLTSPPYQESLRSSSSIVNAAFGLEQKQSAFPHTVEKKFGETTDYMGSTNHSSPWTTGHRYLDNNSDVRSSPNQAPGSSPAAARRSRPSFLDSIQISKGPSSSSGNFGEEKEIKLDSKDYPVNGLESSVPQQSGSSSVTPGDGVGLFNNFVGKRHEFFSQKQNEDFAALEQHIEDLTQEKFSLQRALEASRSLAESLASENSALTDSFNQQGVVVNQLKFDLEKVEEELKAQMVQIEAVKIEYANAQLECNAADERAKLLAAEVIGLEEKALRLRSNELKLERQLENSQTEISSFRKKMTSLEKDRQDLLSTIDALQEEKKLLQSKLRKALSGGKSIDLTKTSDNKKNASTSTEDLDINSTTEPANSNNFGTALLEGDTYSSQLSHENTHLNLEGLHMAIPPDQIRMIRNINTLIAELTLEKDQLMQALSAESSENSKLLDLNKELTRKLEAQTQRLELLMAQSIAADNPQQRQLDPRVVHESTRYADEGGGEGIGLDHEALPWRPIKKATQQAPLITYTRVLVHVPLSAGRSKVPKLDAYSKGILKK</sequence>
<dbReference type="PANTHER" id="PTHR47490">
    <property type="entry name" value="PROTEIN BLISTER"/>
    <property type="match status" value="1"/>
</dbReference>
<gene>
    <name evidence="3" type="ORF">STAS_27375</name>
</gene>
<protein>
    <recommendedName>
        <fullName evidence="5">BLISTER</fullName>
    </recommendedName>
</protein>
<reference evidence="4" key="1">
    <citation type="journal article" date="2019" name="Curr. Biol.">
        <title>Genome Sequence of Striga asiatica Provides Insight into the Evolution of Plant Parasitism.</title>
        <authorList>
            <person name="Yoshida S."/>
            <person name="Kim S."/>
            <person name="Wafula E.K."/>
            <person name="Tanskanen J."/>
            <person name="Kim Y.M."/>
            <person name="Honaas L."/>
            <person name="Yang Z."/>
            <person name="Spallek T."/>
            <person name="Conn C.E."/>
            <person name="Ichihashi Y."/>
            <person name="Cheong K."/>
            <person name="Cui S."/>
            <person name="Der J.P."/>
            <person name="Gundlach H."/>
            <person name="Jiao Y."/>
            <person name="Hori C."/>
            <person name="Ishida J.K."/>
            <person name="Kasahara H."/>
            <person name="Kiba T."/>
            <person name="Kim M.S."/>
            <person name="Koo N."/>
            <person name="Laohavisit A."/>
            <person name="Lee Y.H."/>
            <person name="Lumba S."/>
            <person name="McCourt P."/>
            <person name="Mortimer J.C."/>
            <person name="Mutuku J.M."/>
            <person name="Nomura T."/>
            <person name="Sasaki-Sekimoto Y."/>
            <person name="Seto Y."/>
            <person name="Wang Y."/>
            <person name="Wakatake T."/>
            <person name="Sakakibara H."/>
            <person name="Demura T."/>
            <person name="Yamaguchi S."/>
            <person name="Yoneyama K."/>
            <person name="Manabe R.I."/>
            <person name="Nelson D.C."/>
            <person name="Schulman A.H."/>
            <person name="Timko M.P."/>
            <person name="dePamphilis C.W."/>
            <person name="Choi D."/>
            <person name="Shirasu K."/>
        </authorList>
    </citation>
    <scope>NUCLEOTIDE SEQUENCE [LARGE SCALE GENOMIC DNA]</scope>
    <source>
        <strain evidence="4">cv. UVA1</strain>
    </source>
</reference>
<feature type="region of interest" description="Disordered" evidence="2">
    <location>
        <begin position="1"/>
        <end position="75"/>
    </location>
</feature>
<keyword evidence="4" id="KW-1185">Reference proteome</keyword>
<feature type="region of interest" description="Disordered" evidence="2">
    <location>
        <begin position="222"/>
        <end position="267"/>
    </location>
</feature>
<dbReference type="OrthoDB" id="2019993at2759"/>
<evidence type="ECO:0000256" key="1">
    <source>
        <dbReference type="SAM" id="Coils"/>
    </source>
</evidence>
<dbReference type="InterPro" id="IPR044194">
    <property type="entry name" value="BLISTER"/>
</dbReference>
<feature type="coiled-coil region" evidence="1">
    <location>
        <begin position="339"/>
        <end position="366"/>
    </location>
</feature>
<dbReference type="PANTHER" id="PTHR47490:SF2">
    <property type="entry name" value="PROTEIN BLISTER"/>
    <property type="match status" value="1"/>
</dbReference>